<comment type="caution">
    <text evidence="2">The sequence shown here is derived from an EMBL/GenBank/DDBJ whole genome shotgun (WGS) entry which is preliminary data.</text>
</comment>
<sequence length="104" mass="11099">MRLRGALKLWCWEGVDDRDWGSGLVLVPFSSPSLAPTSHFPRTVTGATLSSSSYSNSLPLILALALVLVLSSHLPPFPTTPNTPNTNTCPSPPSALELGGRWTL</sequence>
<dbReference type="Proteomes" id="UP000467700">
    <property type="component" value="Unassembled WGS sequence"/>
</dbReference>
<name>A0A8S0WBE0_CYCAE</name>
<dbReference type="AlphaFoldDB" id="A0A8S0WBE0"/>
<gene>
    <name evidence="2" type="ORF">AAE3_LOCUS12052</name>
</gene>
<feature type="region of interest" description="Disordered" evidence="1">
    <location>
        <begin position="79"/>
        <end position="104"/>
    </location>
</feature>
<evidence type="ECO:0000313" key="2">
    <source>
        <dbReference type="EMBL" id="CAA7269778.1"/>
    </source>
</evidence>
<proteinExistence type="predicted"/>
<accession>A0A8S0WBE0</accession>
<dbReference type="EMBL" id="CACVBS010000080">
    <property type="protein sequence ID" value="CAA7269778.1"/>
    <property type="molecule type" value="Genomic_DNA"/>
</dbReference>
<evidence type="ECO:0000313" key="3">
    <source>
        <dbReference type="Proteomes" id="UP000467700"/>
    </source>
</evidence>
<reference evidence="2 3" key="1">
    <citation type="submission" date="2020-01" db="EMBL/GenBank/DDBJ databases">
        <authorList>
            <person name="Gupta K D."/>
        </authorList>
    </citation>
    <scope>NUCLEOTIDE SEQUENCE [LARGE SCALE GENOMIC DNA]</scope>
</reference>
<evidence type="ECO:0000256" key="1">
    <source>
        <dbReference type="SAM" id="MobiDB-lite"/>
    </source>
</evidence>
<keyword evidence="3" id="KW-1185">Reference proteome</keyword>
<protein>
    <submittedName>
        <fullName evidence="2">Uncharacterized protein</fullName>
    </submittedName>
</protein>
<organism evidence="2 3">
    <name type="scientific">Cyclocybe aegerita</name>
    <name type="common">Black poplar mushroom</name>
    <name type="synonym">Agrocybe aegerita</name>
    <dbReference type="NCBI Taxonomy" id="1973307"/>
    <lineage>
        <taxon>Eukaryota</taxon>
        <taxon>Fungi</taxon>
        <taxon>Dikarya</taxon>
        <taxon>Basidiomycota</taxon>
        <taxon>Agaricomycotina</taxon>
        <taxon>Agaricomycetes</taxon>
        <taxon>Agaricomycetidae</taxon>
        <taxon>Agaricales</taxon>
        <taxon>Agaricineae</taxon>
        <taxon>Bolbitiaceae</taxon>
        <taxon>Cyclocybe</taxon>
    </lineage>
</organism>